<protein>
    <submittedName>
        <fullName evidence="1">Uncharacterized protein</fullName>
    </submittedName>
</protein>
<keyword evidence="2" id="KW-1185">Reference proteome</keyword>
<organism evidence="1 2">
    <name type="scientific">Protopolystoma xenopodis</name>
    <dbReference type="NCBI Taxonomy" id="117903"/>
    <lineage>
        <taxon>Eukaryota</taxon>
        <taxon>Metazoa</taxon>
        <taxon>Spiralia</taxon>
        <taxon>Lophotrochozoa</taxon>
        <taxon>Platyhelminthes</taxon>
        <taxon>Monogenea</taxon>
        <taxon>Polyopisthocotylea</taxon>
        <taxon>Polystomatidea</taxon>
        <taxon>Polystomatidae</taxon>
        <taxon>Protopolystoma</taxon>
    </lineage>
</organism>
<comment type="caution">
    <text evidence="1">The sequence shown here is derived from an EMBL/GenBank/DDBJ whole genome shotgun (WGS) entry which is preliminary data.</text>
</comment>
<evidence type="ECO:0000313" key="2">
    <source>
        <dbReference type="Proteomes" id="UP000784294"/>
    </source>
</evidence>
<dbReference type="Proteomes" id="UP000784294">
    <property type="component" value="Unassembled WGS sequence"/>
</dbReference>
<reference evidence="1" key="1">
    <citation type="submission" date="2018-11" db="EMBL/GenBank/DDBJ databases">
        <authorList>
            <consortium name="Pathogen Informatics"/>
        </authorList>
    </citation>
    <scope>NUCLEOTIDE SEQUENCE</scope>
</reference>
<sequence length="166" mass="17958">MKMRRRGNIKADVLPPALVQLPPAPAHPVQQTPSALPNPQILPTANLPSIELDRGQLNSMSLDQSQLHGCQKGPLQGRSNGLLPLPAPLESAPQTQLGSGYLGCSRPVTSTTTVAYNLRRKAVAGQAALSSEPRTKRMFYGRPVEASMPDLVTLFLSDSLFYNYKN</sequence>
<name>A0A3S5BFR5_9PLAT</name>
<dbReference type="EMBL" id="CAAALY010057421">
    <property type="protein sequence ID" value="VEL22611.1"/>
    <property type="molecule type" value="Genomic_DNA"/>
</dbReference>
<proteinExistence type="predicted"/>
<gene>
    <name evidence="1" type="ORF">PXEA_LOCUS16051</name>
</gene>
<evidence type="ECO:0000313" key="1">
    <source>
        <dbReference type="EMBL" id="VEL22611.1"/>
    </source>
</evidence>
<accession>A0A3S5BFR5</accession>
<dbReference type="AlphaFoldDB" id="A0A3S5BFR5"/>